<accession>A0A7Y6ETM9</accession>
<keyword evidence="7" id="KW-0255">Endonuclease</keyword>
<dbReference type="GO" id="GO:0004519">
    <property type="term" value="F:endonuclease activity"/>
    <property type="evidence" value="ECO:0007669"/>
    <property type="project" value="UniProtKB-KW"/>
</dbReference>
<dbReference type="InterPro" id="IPR002711">
    <property type="entry name" value="HNH"/>
</dbReference>
<protein>
    <recommendedName>
        <fullName evidence="4">Putative HNH nuclease YajD</fullName>
    </recommendedName>
</protein>
<evidence type="ECO:0000256" key="2">
    <source>
        <dbReference type="ARBA" id="ARBA00022801"/>
    </source>
</evidence>
<comment type="similarity">
    <text evidence="3">Belongs to the HNH nuclease family.</text>
</comment>
<dbReference type="Proteomes" id="UP000526125">
    <property type="component" value="Unassembled WGS sequence"/>
</dbReference>
<evidence type="ECO:0000256" key="4">
    <source>
        <dbReference type="ARBA" id="ARBA00040194"/>
    </source>
</evidence>
<feature type="region of interest" description="Disordered" evidence="5">
    <location>
        <begin position="28"/>
        <end position="48"/>
    </location>
</feature>
<proteinExistence type="inferred from homology"/>
<evidence type="ECO:0000256" key="5">
    <source>
        <dbReference type="SAM" id="MobiDB-lite"/>
    </source>
</evidence>
<dbReference type="SMART" id="SM00507">
    <property type="entry name" value="HNHc"/>
    <property type="match status" value="1"/>
</dbReference>
<name>A0A7Y6ETM9_9BACL</name>
<reference evidence="7 8" key="1">
    <citation type="submission" date="2020-05" db="EMBL/GenBank/DDBJ databases">
        <title>Genome Sequencing of Type Strains.</title>
        <authorList>
            <person name="Lemaire J.F."/>
            <person name="Inderbitzin P."/>
            <person name="Gregorio O.A."/>
            <person name="Collins S.B."/>
            <person name="Wespe N."/>
            <person name="Knight-Connoni V."/>
        </authorList>
    </citation>
    <scope>NUCLEOTIDE SEQUENCE [LARGE SCALE GENOMIC DNA]</scope>
    <source>
        <strain evidence="7 8">LMG 21957</strain>
    </source>
</reference>
<sequence length="128" mass="14510">MPIKLKRPCNHPGCPELSGEAYCPAHKKQRAREIDQRRGTSTQRGYNGQWRKAREGYLRKHPICVECEAQGQGTPATVVDHIIPHKGDDSLFWDSNNWQALCKRCHDIKTVTQDGGFGNDVRLSKAKE</sequence>
<dbReference type="GO" id="GO:0016787">
    <property type="term" value="F:hydrolase activity"/>
    <property type="evidence" value="ECO:0007669"/>
    <property type="project" value="UniProtKB-KW"/>
</dbReference>
<evidence type="ECO:0000259" key="6">
    <source>
        <dbReference type="SMART" id="SM00507"/>
    </source>
</evidence>
<dbReference type="GO" id="GO:0003676">
    <property type="term" value="F:nucleic acid binding"/>
    <property type="evidence" value="ECO:0007669"/>
    <property type="project" value="InterPro"/>
</dbReference>
<comment type="caution">
    <text evidence="7">The sequence shown here is derived from an EMBL/GenBank/DDBJ whole genome shotgun (WGS) entry which is preliminary data.</text>
</comment>
<keyword evidence="2" id="KW-0378">Hydrolase</keyword>
<keyword evidence="8" id="KW-1185">Reference proteome</keyword>
<evidence type="ECO:0000256" key="3">
    <source>
        <dbReference type="ARBA" id="ARBA00038412"/>
    </source>
</evidence>
<gene>
    <name evidence="7" type="ORF">HP552_00745</name>
</gene>
<dbReference type="GO" id="GO:0008270">
    <property type="term" value="F:zinc ion binding"/>
    <property type="evidence" value="ECO:0007669"/>
    <property type="project" value="InterPro"/>
</dbReference>
<dbReference type="RefSeq" id="WP_175393861.1">
    <property type="nucleotide sequence ID" value="NZ_JABMCB010000089.1"/>
</dbReference>
<dbReference type="PANTHER" id="PTHR41286">
    <property type="entry name" value="HNH NUCLEASE YAJD-RELATED"/>
    <property type="match status" value="1"/>
</dbReference>
<dbReference type="Pfam" id="PF01844">
    <property type="entry name" value="HNH"/>
    <property type="match status" value="1"/>
</dbReference>
<dbReference type="CDD" id="cd00085">
    <property type="entry name" value="HNHc"/>
    <property type="match status" value="1"/>
</dbReference>
<dbReference type="InterPro" id="IPR003615">
    <property type="entry name" value="HNH_nuc"/>
</dbReference>
<organism evidence="7 8">
    <name type="scientific">Paenibacillus xylanilyticus</name>
    <dbReference type="NCBI Taxonomy" id="248903"/>
    <lineage>
        <taxon>Bacteria</taxon>
        <taxon>Bacillati</taxon>
        <taxon>Bacillota</taxon>
        <taxon>Bacilli</taxon>
        <taxon>Bacillales</taxon>
        <taxon>Paenibacillaceae</taxon>
        <taxon>Paenibacillus</taxon>
    </lineage>
</organism>
<evidence type="ECO:0000313" key="7">
    <source>
        <dbReference type="EMBL" id="NUU73824.1"/>
    </source>
</evidence>
<dbReference type="Gene3D" id="1.10.30.50">
    <property type="match status" value="1"/>
</dbReference>
<dbReference type="GO" id="GO:0005829">
    <property type="term" value="C:cytosol"/>
    <property type="evidence" value="ECO:0007669"/>
    <property type="project" value="TreeGrafter"/>
</dbReference>
<dbReference type="EMBL" id="JABMCB010000089">
    <property type="protein sequence ID" value="NUU73824.1"/>
    <property type="molecule type" value="Genomic_DNA"/>
</dbReference>
<feature type="domain" description="HNH nuclease" evidence="6">
    <location>
        <begin position="52"/>
        <end position="107"/>
    </location>
</feature>
<evidence type="ECO:0000256" key="1">
    <source>
        <dbReference type="ARBA" id="ARBA00022722"/>
    </source>
</evidence>
<dbReference type="AlphaFoldDB" id="A0A7Y6ETM9"/>
<evidence type="ECO:0000313" key="8">
    <source>
        <dbReference type="Proteomes" id="UP000526125"/>
    </source>
</evidence>
<dbReference type="PANTHER" id="PTHR41286:SF1">
    <property type="entry name" value="HNH NUCLEASE YAJD-RELATED"/>
    <property type="match status" value="1"/>
</dbReference>
<keyword evidence="1" id="KW-0540">Nuclease</keyword>